<evidence type="ECO:0000256" key="2">
    <source>
        <dbReference type="ARBA" id="ARBA00022434"/>
    </source>
</evidence>
<evidence type="ECO:0000256" key="8">
    <source>
        <dbReference type="RuleBase" id="RU361145"/>
    </source>
</evidence>
<comment type="catalytic activity">
    <reaction evidence="6">
        <text>4 Fe(2+) + O2 + 4 H(+) = 4 Fe(3+) + 2 H2O</text>
        <dbReference type="Rhea" id="RHEA:11148"/>
        <dbReference type="ChEBI" id="CHEBI:15377"/>
        <dbReference type="ChEBI" id="CHEBI:15378"/>
        <dbReference type="ChEBI" id="CHEBI:15379"/>
        <dbReference type="ChEBI" id="CHEBI:29033"/>
        <dbReference type="ChEBI" id="CHEBI:29034"/>
        <dbReference type="EC" id="1.16.3.1"/>
    </reaction>
</comment>
<dbReference type="AlphaFoldDB" id="A0A9Q1J182"/>
<dbReference type="GO" id="GO:0005737">
    <property type="term" value="C:cytoplasm"/>
    <property type="evidence" value="ECO:0007669"/>
    <property type="project" value="TreeGrafter"/>
</dbReference>
<dbReference type="Pfam" id="PF00210">
    <property type="entry name" value="Ferritin"/>
    <property type="match status" value="1"/>
</dbReference>
<dbReference type="EMBL" id="JAINUF010000004">
    <property type="protein sequence ID" value="KAJ8364292.1"/>
    <property type="molecule type" value="Genomic_DNA"/>
</dbReference>
<keyword evidence="3 7" id="KW-0479">Metal-binding</keyword>
<dbReference type="Proteomes" id="UP001152622">
    <property type="component" value="Chromosome 4"/>
</dbReference>
<dbReference type="InterPro" id="IPR012347">
    <property type="entry name" value="Ferritin-like"/>
</dbReference>
<reference evidence="10" key="1">
    <citation type="journal article" date="2023" name="Science">
        <title>Genome structures resolve the early diversification of teleost fishes.</title>
        <authorList>
            <person name="Parey E."/>
            <person name="Louis A."/>
            <person name="Montfort J."/>
            <person name="Bouchez O."/>
            <person name="Roques C."/>
            <person name="Iampietro C."/>
            <person name="Lluch J."/>
            <person name="Castinel A."/>
            <person name="Donnadieu C."/>
            <person name="Desvignes T."/>
            <person name="Floi Bucao C."/>
            <person name="Jouanno E."/>
            <person name="Wen M."/>
            <person name="Mejri S."/>
            <person name="Dirks R."/>
            <person name="Jansen H."/>
            <person name="Henkel C."/>
            <person name="Chen W.J."/>
            <person name="Zahm M."/>
            <person name="Cabau C."/>
            <person name="Klopp C."/>
            <person name="Thompson A.W."/>
            <person name="Robinson-Rechavi M."/>
            <person name="Braasch I."/>
            <person name="Lecointre G."/>
            <person name="Bobe J."/>
            <person name="Postlethwait J.H."/>
            <person name="Berthelot C."/>
            <person name="Roest Crollius H."/>
            <person name="Guiguen Y."/>
        </authorList>
    </citation>
    <scope>NUCLEOTIDE SEQUENCE</scope>
    <source>
        <strain evidence="10">WJC10195</strain>
    </source>
</reference>
<feature type="binding site" evidence="7">
    <location>
        <position position="130"/>
    </location>
    <ligand>
        <name>Fe cation</name>
        <dbReference type="ChEBI" id="CHEBI:24875"/>
        <label>1</label>
    </ligand>
</feature>
<protein>
    <recommendedName>
        <fullName evidence="8">Ferritin</fullName>
    </recommendedName>
</protein>
<evidence type="ECO:0000313" key="11">
    <source>
        <dbReference type="Proteomes" id="UP001152622"/>
    </source>
</evidence>
<keyword evidence="5 7" id="KW-0408">Iron</keyword>
<sequence>MLDKITRTGGKIVGARQKSISQLYEKSTLNLAMRILEDASHPLFPEYTPLPPGRRLNVGKHFYSGLWSILEMQSQVKHNLHPESEAVINKLINIKLTASYTYLSLGMFFDRDDVALPSFSSYFLKCSVKERKQAESLLGYQNMRGGLILLQTIAKPSREDWKDGLDAMTFSLEYQKSLNQSLLELHHMANNHTDPHLCDFLEQHFLSDSHDAIKQLGDYVGSLTRLTSSAANGSMGEYLFDKHTL</sequence>
<evidence type="ECO:0000256" key="6">
    <source>
        <dbReference type="ARBA" id="ARBA00047990"/>
    </source>
</evidence>
<dbReference type="GO" id="GO:0008199">
    <property type="term" value="F:ferric iron binding"/>
    <property type="evidence" value="ECO:0007669"/>
    <property type="project" value="InterPro"/>
</dbReference>
<dbReference type="CDD" id="cd01056">
    <property type="entry name" value="Euk_Ferritin"/>
    <property type="match status" value="1"/>
</dbReference>
<name>A0A9Q1J182_SYNKA</name>
<evidence type="ECO:0000256" key="4">
    <source>
        <dbReference type="ARBA" id="ARBA00023002"/>
    </source>
</evidence>
<keyword evidence="4" id="KW-0560">Oxidoreductase</keyword>
<dbReference type="InterPro" id="IPR009040">
    <property type="entry name" value="Ferritin-like_diiron"/>
</dbReference>
<evidence type="ECO:0000256" key="5">
    <source>
        <dbReference type="ARBA" id="ARBA00023004"/>
    </source>
</evidence>
<keyword evidence="2 8" id="KW-0409">Iron storage</keyword>
<dbReference type="SUPFAM" id="SSF47240">
    <property type="entry name" value="Ferritin-like"/>
    <property type="match status" value="1"/>
</dbReference>
<evidence type="ECO:0000256" key="7">
    <source>
        <dbReference type="PIRSR" id="PIRSR601519-1"/>
    </source>
</evidence>
<dbReference type="GO" id="GO:0008198">
    <property type="term" value="F:ferrous iron binding"/>
    <property type="evidence" value="ECO:0007669"/>
    <property type="project" value="TreeGrafter"/>
</dbReference>
<keyword evidence="11" id="KW-1185">Reference proteome</keyword>
<dbReference type="GO" id="GO:0006826">
    <property type="term" value="P:iron ion transport"/>
    <property type="evidence" value="ECO:0007669"/>
    <property type="project" value="InterPro"/>
</dbReference>
<dbReference type="PANTHER" id="PTHR11431">
    <property type="entry name" value="FERRITIN"/>
    <property type="match status" value="1"/>
</dbReference>
<dbReference type="FunFam" id="1.20.1260.10:FF:000002">
    <property type="entry name" value="Ferritin, mitochondrial"/>
    <property type="match status" value="1"/>
</dbReference>
<organism evidence="10 11">
    <name type="scientific">Synaphobranchus kaupii</name>
    <name type="common">Kaup's arrowtooth eel</name>
    <dbReference type="NCBI Taxonomy" id="118154"/>
    <lineage>
        <taxon>Eukaryota</taxon>
        <taxon>Metazoa</taxon>
        <taxon>Chordata</taxon>
        <taxon>Craniata</taxon>
        <taxon>Vertebrata</taxon>
        <taxon>Euteleostomi</taxon>
        <taxon>Actinopterygii</taxon>
        <taxon>Neopterygii</taxon>
        <taxon>Teleostei</taxon>
        <taxon>Anguilliformes</taxon>
        <taxon>Synaphobranchidae</taxon>
        <taxon>Synaphobranchus</taxon>
    </lineage>
</organism>
<dbReference type="InterPro" id="IPR008331">
    <property type="entry name" value="Ferritin_DPS_dom"/>
</dbReference>
<dbReference type="GO" id="GO:0004322">
    <property type="term" value="F:ferroxidase activity"/>
    <property type="evidence" value="ECO:0007669"/>
    <property type="project" value="UniProtKB-EC"/>
</dbReference>
<evidence type="ECO:0000256" key="1">
    <source>
        <dbReference type="ARBA" id="ARBA00007513"/>
    </source>
</evidence>
<dbReference type="InterPro" id="IPR014034">
    <property type="entry name" value="Ferritin_CS"/>
</dbReference>
<evidence type="ECO:0000256" key="3">
    <source>
        <dbReference type="ARBA" id="ARBA00022723"/>
    </source>
</evidence>
<dbReference type="OrthoDB" id="186462at2759"/>
<comment type="similarity">
    <text evidence="1 8">Belongs to the ferritin family.</text>
</comment>
<feature type="domain" description="Ferritin-like diiron" evidence="9">
    <location>
        <begin position="78"/>
        <end position="227"/>
    </location>
</feature>
<dbReference type="InterPro" id="IPR009078">
    <property type="entry name" value="Ferritin-like_SF"/>
</dbReference>
<dbReference type="InterPro" id="IPR001519">
    <property type="entry name" value="Ferritin"/>
</dbReference>
<dbReference type="PROSITE" id="PS50905">
    <property type="entry name" value="FERRITIN_LIKE"/>
    <property type="match status" value="1"/>
</dbReference>
<gene>
    <name evidence="10" type="ORF">SKAU_G00131230</name>
</gene>
<comment type="function">
    <text evidence="8">Stores iron in a soluble, non-toxic, readily available form. Important for iron homeostasis. Iron is taken up in the ferrous form and deposited as ferric hydroxides after oxidation.</text>
</comment>
<evidence type="ECO:0000313" key="10">
    <source>
        <dbReference type="EMBL" id="KAJ8364292.1"/>
    </source>
</evidence>
<proteinExistence type="inferred from homology"/>
<accession>A0A9Q1J182</accession>
<dbReference type="Gene3D" id="1.20.1260.10">
    <property type="match status" value="1"/>
</dbReference>
<dbReference type="PROSITE" id="PS00204">
    <property type="entry name" value="FERRITIN_2"/>
    <property type="match status" value="1"/>
</dbReference>
<comment type="caution">
    <text evidence="10">The sequence shown here is derived from an EMBL/GenBank/DDBJ whole genome shotgun (WGS) entry which is preliminary data.</text>
</comment>
<evidence type="ECO:0000259" key="9">
    <source>
        <dbReference type="PROSITE" id="PS50905"/>
    </source>
</evidence>
<dbReference type="PANTHER" id="PTHR11431:SF106">
    <property type="entry name" value="FERRITIN"/>
    <property type="match status" value="1"/>
</dbReference>
<dbReference type="GO" id="GO:0006879">
    <property type="term" value="P:intracellular iron ion homeostasis"/>
    <property type="evidence" value="ECO:0007669"/>
    <property type="project" value="UniProtKB-KW"/>
</dbReference>